<dbReference type="Proteomes" id="UP000184384">
    <property type="component" value="Unassembled WGS sequence"/>
</dbReference>
<evidence type="ECO:0000313" key="1">
    <source>
        <dbReference type="EMBL" id="SHG80259.1"/>
    </source>
</evidence>
<protein>
    <submittedName>
        <fullName evidence="1">Uncharacterized protein</fullName>
    </submittedName>
</protein>
<gene>
    <name evidence="1" type="ORF">SAMN05443373_104139</name>
</gene>
<dbReference type="STRING" id="280093.SAMN05443373_104139"/>
<name>A0A1M5MTL0_9FLAO</name>
<sequence>MTIIKNVFRLKFNDFKAQEGFESDRLLAVNKGI</sequence>
<dbReference type="AlphaFoldDB" id="A0A1M5MTL0"/>
<proteinExistence type="predicted"/>
<reference evidence="2" key="1">
    <citation type="submission" date="2016-11" db="EMBL/GenBank/DDBJ databases">
        <authorList>
            <person name="Varghese N."/>
            <person name="Submissions S."/>
        </authorList>
    </citation>
    <scope>NUCLEOTIDE SEQUENCE [LARGE SCALE GENOMIC DNA]</scope>
    <source>
        <strain evidence="2">DSM 19729</strain>
    </source>
</reference>
<accession>A0A1M5MTL0</accession>
<evidence type="ECO:0000313" key="2">
    <source>
        <dbReference type="Proteomes" id="UP000184384"/>
    </source>
</evidence>
<dbReference type="EMBL" id="FQWO01000004">
    <property type="protein sequence ID" value="SHG80259.1"/>
    <property type="molecule type" value="Genomic_DNA"/>
</dbReference>
<organism evidence="1 2">
    <name type="scientific">Flavobacterium granuli</name>
    <dbReference type="NCBI Taxonomy" id="280093"/>
    <lineage>
        <taxon>Bacteria</taxon>
        <taxon>Pseudomonadati</taxon>
        <taxon>Bacteroidota</taxon>
        <taxon>Flavobacteriia</taxon>
        <taxon>Flavobacteriales</taxon>
        <taxon>Flavobacteriaceae</taxon>
        <taxon>Flavobacterium</taxon>
    </lineage>
</organism>